<keyword evidence="3" id="KW-1185">Reference proteome</keyword>
<feature type="transmembrane region" description="Helical" evidence="1">
    <location>
        <begin position="240"/>
        <end position="258"/>
    </location>
</feature>
<evidence type="ECO:0000256" key="1">
    <source>
        <dbReference type="SAM" id="Phobius"/>
    </source>
</evidence>
<feature type="transmembrane region" description="Helical" evidence="1">
    <location>
        <begin position="12"/>
        <end position="30"/>
    </location>
</feature>
<sequence length="309" mass="35141">MLASIFSKSRPINYVLIGGTLVLFYVLRLLQDLSWLNSYYLAGQKGLLLLLLGGTLFITGFITLKNTLTKANSYALLLFLFFLILFPSVLGNVNIIIANFFLLLALRRLISLQSLVTPKEKIFDASFWIFAASLFHFWCIIYIVLVFISVVFHVSRDYRNWIIPFIAFLAVAIIYFMIGLMVGHDFFNHILEEITPSFDFTYFENIYQNIALAIFASIAALFVWPYIVSIPSKPLNLQSSHKKILFSFFVGVGIYVLSAHKNNSFLAFTFAPLAIMGANYLESQDNIWVREIATALIGVIAIVIFMMQL</sequence>
<feature type="transmembrane region" description="Helical" evidence="1">
    <location>
        <begin position="288"/>
        <end position="307"/>
    </location>
</feature>
<evidence type="ECO:0000313" key="2">
    <source>
        <dbReference type="EMBL" id="KGO92696.1"/>
    </source>
</evidence>
<keyword evidence="1" id="KW-1133">Transmembrane helix</keyword>
<reference evidence="2 3" key="1">
    <citation type="submission" date="2013-09" db="EMBL/GenBank/DDBJ databases">
        <authorList>
            <person name="Zeng Z."/>
            <person name="Chen C."/>
        </authorList>
    </citation>
    <scope>NUCLEOTIDE SEQUENCE [LARGE SCALE GENOMIC DNA]</scope>
    <source>
        <strain evidence="2 3">WB 4.1-42</strain>
    </source>
</reference>
<dbReference type="OrthoDB" id="1439867at2"/>
<organism evidence="2 3">
    <name type="scientific">Flavobacterium subsaxonicum WB 4.1-42 = DSM 21790</name>
    <dbReference type="NCBI Taxonomy" id="1121898"/>
    <lineage>
        <taxon>Bacteria</taxon>
        <taxon>Pseudomonadati</taxon>
        <taxon>Bacteroidota</taxon>
        <taxon>Flavobacteriia</taxon>
        <taxon>Flavobacteriales</taxon>
        <taxon>Flavobacteriaceae</taxon>
        <taxon>Flavobacterium</taxon>
    </lineage>
</organism>
<evidence type="ECO:0000313" key="3">
    <source>
        <dbReference type="Proteomes" id="UP000030111"/>
    </source>
</evidence>
<dbReference type="InterPro" id="IPR045625">
    <property type="entry name" value="DUF6427"/>
</dbReference>
<dbReference type="STRING" id="1121898.GCA_000422725_02421"/>
<feature type="transmembrane region" description="Helical" evidence="1">
    <location>
        <begin position="126"/>
        <end position="154"/>
    </location>
</feature>
<dbReference type="eggNOG" id="ENOG502Z97G">
    <property type="taxonomic scope" value="Bacteria"/>
</dbReference>
<feature type="transmembrane region" description="Helical" evidence="1">
    <location>
        <begin position="76"/>
        <end position="106"/>
    </location>
</feature>
<proteinExistence type="predicted"/>
<feature type="transmembrane region" description="Helical" evidence="1">
    <location>
        <begin position="42"/>
        <end position="64"/>
    </location>
</feature>
<dbReference type="Proteomes" id="UP000030111">
    <property type="component" value="Unassembled WGS sequence"/>
</dbReference>
<dbReference type="RefSeq" id="WP_026992779.1">
    <property type="nucleotide sequence ID" value="NZ_JRLY01000008.1"/>
</dbReference>
<keyword evidence="1" id="KW-0472">Membrane</keyword>
<accession>A0A0A2MMB7</accession>
<dbReference type="EMBL" id="JRLY01000008">
    <property type="protein sequence ID" value="KGO92696.1"/>
    <property type="molecule type" value="Genomic_DNA"/>
</dbReference>
<gene>
    <name evidence="2" type="ORF">Q766_11280</name>
</gene>
<feature type="transmembrane region" description="Helical" evidence="1">
    <location>
        <begin position="161"/>
        <end position="182"/>
    </location>
</feature>
<evidence type="ECO:0008006" key="4">
    <source>
        <dbReference type="Google" id="ProtNLM"/>
    </source>
</evidence>
<keyword evidence="1" id="KW-0812">Transmembrane</keyword>
<dbReference type="AlphaFoldDB" id="A0A0A2MMB7"/>
<protein>
    <recommendedName>
        <fullName evidence="4">Beta-carotene 15,15'-monooxygenase</fullName>
    </recommendedName>
</protein>
<name>A0A0A2MMB7_9FLAO</name>
<feature type="transmembrane region" description="Helical" evidence="1">
    <location>
        <begin position="206"/>
        <end position="228"/>
    </location>
</feature>
<dbReference type="Pfam" id="PF19992">
    <property type="entry name" value="DUF6427"/>
    <property type="match status" value="1"/>
</dbReference>
<comment type="caution">
    <text evidence="2">The sequence shown here is derived from an EMBL/GenBank/DDBJ whole genome shotgun (WGS) entry which is preliminary data.</text>
</comment>